<dbReference type="InterPro" id="IPR029063">
    <property type="entry name" value="SAM-dependent_MTases_sf"/>
</dbReference>
<dbReference type="SUPFAM" id="SSF53335">
    <property type="entry name" value="S-adenosyl-L-methionine-dependent methyltransferases"/>
    <property type="match status" value="1"/>
</dbReference>
<dbReference type="Pfam" id="PF13489">
    <property type="entry name" value="Methyltransf_23"/>
    <property type="match status" value="1"/>
</dbReference>
<keyword evidence="1" id="KW-0808">Transferase</keyword>
<protein>
    <submittedName>
        <fullName evidence="1">Methyltransferase domain-containing protein</fullName>
    </submittedName>
</protein>
<reference evidence="1 2" key="1">
    <citation type="submission" date="2021-04" db="EMBL/GenBank/DDBJ databases">
        <title>Description of novel Flavobacterium sp. F-328.</title>
        <authorList>
            <person name="Saticioglu I.B."/>
        </authorList>
    </citation>
    <scope>NUCLEOTIDE SEQUENCE [LARGE SCALE GENOMIC DNA]</scope>
    <source>
        <strain evidence="1 2">F-328</strain>
    </source>
</reference>
<name>A0ABS5D317_9FLAO</name>
<sequence length="216" mass="25009">MKNYSNYDRGNWAALQLSSVIDVLPNRVVSDIGSGWGWFRPTVERFNLEWQPFDFVKKIEESTIWDLNYKAPENVKTPGFVVFMEVLEHLSNPELGIRNIAAHIATGGYMVLTTPNPLSAESKFTYLFKNNLYAFQSKHLREHHVYVPLPHVVRFHLENNGFEVLESATIGDVIPPKIDFTVQYFKELVRYLFLQLFVAFHPESKGHTQGFFVVKK</sequence>
<evidence type="ECO:0000313" key="2">
    <source>
        <dbReference type="Proteomes" id="UP000679008"/>
    </source>
</evidence>
<evidence type="ECO:0000313" key="1">
    <source>
        <dbReference type="EMBL" id="MBQ0908402.1"/>
    </source>
</evidence>
<dbReference type="EMBL" id="JAGPXB010000004">
    <property type="protein sequence ID" value="MBQ0908402.1"/>
    <property type="molecule type" value="Genomic_DNA"/>
</dbReference>
<dbReference type="Gene3D" id="3.40.50.150">
    <property type="entry name" value="Vaccinia Virus protein VP39"/>
    <property type="match status" value="1"/>
</dbReference>
<organism evidence="1 2">
    <name type="scientific">Flavobacterium erciyesense</name>
    <dbReference type="NCBI Taxonomy" id="2825842"/>
    <lineage>
        <taxon>Bacteria</taxon>
        <taxon>Pseudomonadati</taxon>
        <taxon>Bacteroidota</taxon>
        <taxon>Flavobacteriia</taxon>
        <taxon>Flavobacteriales</taxon>
        <taxon>Flavobacteriaceae</taxon>
        <taxon>Flavobacterium</taxon>
    </lineage>
</organism>
<keyword evidence="1" id="KW-0489">Methyltransferase</keyword>
<dbReference type="GO" id="GO:0008168">
    <property type="term" value="F:methyltransferase activity"/>
    <property type="evidence" value="ECO:0007669"/>
    <property type="project" value="UniProtKB-KW"/>
</dbReference>
<dbReference type="RefSeq" id="WP_210788939.1">
    <property type="nucleotide sequence ID" value="NZ_JAGPXB010000004.1"/>
</dbReference>
<keyword evidence="2" id="KW-1185">Reference proteome</keyword>
<dbReference type="GO" id="GO:0032259">
    <property type="term" value="P:methylation"/>
    <property type="evidence" value="ECO:0007669"/>
    <property type="project" value="UniProtKB-KW"/>
</dbReference>
<proteinExistence type="predicted"/>
<accession>A0ABS5D317</accession>
<gene>
    <name evidence="1" type="ORF">KBJ98_06780</name>
</gene>
<dbReference type="Proteomes" id="UP000679008">
    <property type="component" value="Unassembled WGS sequence"/>
</dbReference>
<comment type="caution">
    <text evidence="1">The sequence shown here is derived from an EMBL/GenBank/DDBJ whole genome shotgun (WGS) entry which is preliminary data.</text>
</comment>